<dbReference type="SUPFAM" id="SSF52129">
    <property type="entry name" value="Caspase-like"/>
    <property type="match status" value="1"/>
</dbReference>
<protein>
    <submittedName>
        <fullName evidence="4">Caspase family protein</fullName>
    </submittedName>
</protein>
<dbReference type="Gene3D" id="3.40.50.1820">
    <property type="entry name" value="alpha/beta hydrolase"/>
    <property type="match status" value="1"/>
</dbReference>
<feature type="region of interest" description="Disordered" evidence="1">
    <location>
        <begin position="161"/>
        <end position="182"/>
    </location>
</feature>
<dbReference type="InterPro" id="IPR029030">
    <property type="entry name" value="Caspase-like_dom_sf"/>
</dbReference>
<dbReference type="Pfam" id="PF00656">
    <property type="entry name" value="Peptidase_C14"/>
    <property type="match status" value="1"/>
</dbReference>
<gene>
    <name evidence="4" type="ORF">OJ997_16495</name>
</gene>
<dbReference type="Pfam" id="PF24096">
    <property type="entry name" value="DUF7379"/>
    <property type="match status" value="1"/>
</dbReference>
<dbReference type="GO" id="GO:0006508">
    <property type="term" value="P:proteolysis"/>
    <property type="evidence" value="ECO:0007669"/>
    <property type="project" value="InterPro"/>
</dbReference>
<sequence length="1113" mass="117943">MLVGVDEYPKLAPHQQLRGCVNDAELMAAVLRDAFGFTEEGITLLRDGEASRDGILAAWNALVERAGPDDVVVLHYSGHGSQMTDREGDEPDGLDETIVPADSGRGSEPNRDITDDEVYELLTRLTAKTPLVTLIFDCCHSGTVTRDVTGAGVRRLEPDRRPVEALPPSPVGAVAGTRGAGPSGWLPPSRRYTLLAGCRDEELSHEHVAPHGRTHGALTWFLTQALARAQAGATYRDVFDHAALGVTAAFPSQHPQLEGAVDREVFGIRDTEPAPSVLVLSRAGAQVTLNAGAAQGVAIGSLWSAFAGAQPVGRLRVNDVGVTTSTALVVEEDQGGMLAPPARAVLERVAPDAPRLRVEVPTELPALAGLVDASPVLERGGGDARVLVVGPRTTVAADDPAPQLGPLVGRLVVVLGPDGRLLLPARPPDTLATVLKDLETVARYRRALAIENLGTQLDGDVDLTLLRRAADGTWVEATPEEAGGEVVFEVGEPLGLRIANRSTRSLYPAVLDLGLAYAVSVHGVYAGKEELVPGAAIEVGTRPGSELPLQMPDAFPFGGDADASEGGIEIVKLFVTTSPADYTELLQPSVRPATRALRDLPFAAAPPEPREDWTTVTRALRLRPRTAASPLRPAGTPVEVAGVSLVTPGLRGGALAVGTGGGGRTRAVDLTTDAFESVVRSAGLEVQAAIELSDVAPAAARSLDAAPPTIALRPAAPGPGERQLVLAKDEGGILTWHFAVPSRDVDDARREYRIERRVVVAPEPAEAATRGLAGAVASKLVKVLVFPLVEPAIGRVADHFAGKWEAAKRPYRLRFSTPDDFTSPGGRDVRDEDWRELAGKRTLLLVHGTFSRSHSGFGQLSRATFEDLYRSYGGRVLALDHFTLSHTPQQNVEWLLRQIPDATDLELDIVCHSRGGLVSRTLAERQSALSLGSRSLRVRRVIFVATPNAGTALADGAHLGDLLDTYTNVLNFVPDNGVTDVLEGIVTVAKMVAVGAMKGLDGLRSMVPDGEFQRWLNAGPKPQGTTYCALAADYEPTSPALRGFIADAVMDTIFKQLGNDLVVPTDGVYAANGAASFPIADRHVFAKDAGVVHTNFFANRTAQDKLLTWLGAP</sequence>
<dbReference type="InterPro" id="IPR055803">
    <property type="entry name" value="DUF7379"/>
</dbReference>
<feature type="region of interest" description="Disordered" evidence="1">
    <location>
        <begin position="80"/>
        <end position="112"/>
    </location>
</feature>
<evidence type="ECO:0000259" key="3">
    <source>
        <dbReference type="Pfam" id="PF24096"/>
    </source>
</evidence>
<evidence type="ECO:0000259" key="2">
    <source>
        <dbReference type="Pfam" id="PF00656"/>
    </source>
</evidence>
<evidence type="ECO:0000313" key="5">
    <source>
        <dbReference type="Proteomes" id="UP001147653"/>
    </source>
</evidence>
<dbReference type="PANTHER" id="PTHR48104:SF30">
    <property type="entry name" value="METACASPASE-1"/>
    <property type="match status" value="1"/>
</dbReference>
<proteinExistence type="predicted"/>
<reference evidence="4" key="1">
    <citation type="submission" date="2022-10" db="EMBL/GenBank/DDBJ databases">
        <title>The WGS of Solirubrobacter phytolaccae KCTC 29190.</title>
        <authorList>
            <person name="Jiang Z."/>
        </authorList>
    </citation>
    <scope>NUCLEOTIDE SEQUENCE</scope>
    <source>
        <strain evidence="4">KCTC 29190</strain>
    </source>
</reference>
<dbReference type="InterPro" id="IPR011600">
    <property type="entry name" value="Pept_C14_caspase"/>
</dbReference>
<keyword evidence="5" id="KW-1185">Reference proteome</keyword>
<organism evidence="4 5">
    <name type="scientific">Solirubrobacter phytolaccae</name>
    <dbReference type="NCBI Taxonomy" id="1404360"/>
    <lineage>
        <taxon>Bacteria</taxon>
        <taxon>Bacillati</taxon>
        <taxon>Actinomycetota</taxon>
        <taxon>Thermoleophilia</taxon>
        <taxon>Solirubrobacterales</taxon>
        <taxon>Solirubrobacteraceae</taxon>
        <taxon>Solirubrobacter</taxon>
    </lineage>
</organism>
<accession>A0A9X3N9F2</accession>
<dbReference type="EMBL" id="JAPDDP010000028">
    <property type="protein sequence ID" value="MDA0181904.1"/>
    <property type="molecule type" value="Genomic_DNA"/>
</dbReference>
<dbReference type="GO" id="GO:0005737">
    <property type="term" value="C:cytoplasm"/>
    <property type="evidence" value="ECO:0007669"/>
    <property type="project" value="TreeGrafter"/>
</dbReference>
<dbReference type="Proteomes" id="UP001147653">
    <property type="component" value="Unassembled WGS sequence"/>
</dbReference>
<dbReference type="InterPro" id="IPR050452">
    <property type="entry name" value="Metacaspase"/>
</dbReference>
<dbReference type="RefSeq" id="WP_270026259.1">
    <property type="nucleotide sequence ID" value="NZ_JAPDDP010000028.1"/>
</dbReference>
<dbReference type="SUPFAM" id="SSF53474">
    <property type="entry name" value="alpha/beta-Hydrolases"/>
    <property type="match status" value="1"/>
</dbReference>
<dbReference type="GO" id="GO:0004197">
    <property type="term" value="F:cysteine-type endopeptidase activity"/>
    <property type="evidence" value="ECO:0007669"/>
    <property type="project" value="InterPro"/>
</dbReference>
<dbReference type="AlphaFoldDB" id="A0A9X3N9F2"/>
<dbReference type="PANTHER" id="PTHR48104">
    <property type="entry name" value="METACASPASE-4"/>
    <property type="match status" value="1"/>
</dbReference>
<dbReference type="InterPro" id="IPR029058">
    <property type="entry name" value="AB_hydrolase_fold"/>
</dbReference>
<name>A0A9X3N9F2_9ACTN</name>
<feature type="domain" description="Peptidase C14 caspase" evidence="2">
    <location>
        <begin position="2"/>
        <end position="259"/>
    </location>
</feature>
<evidence type="ECO:0000313" key="4">
    <source>
        <dbReference type="EMBL" id="MDA0181904.1"/>
    </source>
</evidence>
<evidence type="ECO:0000256" key="1">
    <source>
        <dbReference type="SAM" id="MobiDB-lite"/>
    </source>
</evidence>
<dbReference type="Gene3D" id="3.40.50.1460">
    <property type="match status" value="1"/>
</dbReference>
<comment type="caution">
    <text evidence="4">The sequence shown here is derived from an EMBL/GenBank/DDBJ whole genome shotgun (WGS) entry which is preliminary data.</text>
</comment>
<feature type="domain" description="DUF7379" evidence="3">
    <location>
        <begin position="843"/>
        <end position="1017"/>
    </location>
</feature>